<dbReference type="EMBL" id="MCFA01000173">
    <property type="protein sequence ID" value="ORY01171.1"/>
    <property type="molecule type" value="Genomic_DNA"/>
</dbReference>
<dbReference type="InterPro" id="IPR029058">
    <property type="entry name" value="AB_hydrolase_fold"/>
</dbReference>
<dbReference type="Gene3D" id="3.40.50.1820">
    <property type="entry name" value="alpha/beta hydrolase"/>
    <property type="match status" value="1"/>
</dbReference>
<keyword evidence="2" id="KW-0378">Hydrolase</keyword>
<evidence type="ECO:0000313" key="3">
    <source>
        <dbReference type="Proteomes" id="UP000193144"/>
    </source>
</evidence>
<dbReference type="SUPFAM" id="SSF53474">
    <property type="entry name" value="alpha/beta-Hydrolases"/>
    <property type="match status" value="1"/>
</dbReference>
<reference evidence="2 3" key="1">
    <citation type="submission" date="2016-07" db="EMBL/GenBank/DDBJ databases">
        <title>Pervasive Adenine N6-methylation of Active Genes in Fungi.</title>
        <authorList>
            <consortium name="DOE Joint Genome Institute"/>
            <person name="Mondo S.J."/>
            <person name="Dannebaum R.O."/>
            <person name="Kuo R.C."/>
            <person name="Labutti K."/>
            <person name="Haridas S."/>
            <person name="Kuo A."/>
            <person name="Salamov A."/>
            <person name="Ahrendt S.R."/>
            <person name="Lipzen A."/>
            <person name="Sullivan W."/>
            <person name="Andreopoulos W.B."/>
            <person name="Clum A."/>
            <person name="Lindquist E."/>
            <person name="Daum C."/>
            <person name="Ramamoorthy G.K."/>
            <person name="Gryganskyi A."/>
            <person name="Culley D."/>
            <person name="Magnuson J.K."/>
            <person name="James T.Y."/>
            <person name="O'Malley M.A."/>
            <person name="Stajich J.E."/>
            <person name="Spatafora J.W."/>
            <person name="Visel A."/>
            <person name="Grigoriev I.V."/>
        </authorList>
    </citation>
    <scope>NUCLEOTIDE SEQUENCE [LARGE SCALE GENOMIC DNA]</scope>
    <source>
        <strain evidence="2 3">CBS 115471</strain>
    </source>
</reference>
<protein>
    <submittedName>
        <fullName evidence="2">Alpha/Beta hydrolase protein</fullName>
    </submittedName>
</protein>
<feature type="domain" description="AB hydrolase-1" evidence="1">
    <location>
        <begin position="34"/>
        <end position="286"/>
    </location>
</feature>
<name>A0A1Y1YT33_9PLEO</name>
<gene>
    <name evidence="2" type="ORF">BCR34DRAFT_99715</name>
</gene>
<dbReference type="STRING" id="1231657.A0A1Y1YT33"/>
<dbReference type="OrthoDB" id="5371334at2759"/>
<dbReference type="InterPro" id="IPR000073">
    <property type="entry name" value="AB_hydrolase_1"/>
</dbReference>
<organism evidence="2 3">
    <name type="scientific">Clohesyomyces aquaticus</name>
    <dbReference type="NCBI Taxonomy" id="1231657"/>
    <lineage>
        <taxon>Eukaryota</taxon>
        <taxon>Fungi</taxon>
        <taxon>Dikarya</taxon>
        <taxon>Ascomycota</taxon>
        <taxon>Pezizomycotina</taxon>
        <taxon>Dothideomycetes</taxon>
        <taxon>Pleosporomycetidae</taxon>
        <taxon>Pleosporales</taxon>
        <taxon>Lindgomycetaceae</taxon>
        <taxon>Clohesyomyces</taxon>
    </lineage>
</organism>
<keyword evidence="3" id="KW-1185">Reference proteome</keyword>
<evidence type="ECO:0000313" key="2">
    <source>
        <dbReference type="EMBL" id="ORY01171.1"/>
    </source>
</evidence>
<dbReference type="GO" id="GO:0016787">
    <property type="term" value="F:hydrolase activity"/>
    <property type="evidence" value="ECO:0007669"/>
    <property type="project" value="UniProtKB-KW"/>
</dbReference>
<proteinExistence type="predicted"/>
<dbReference type="Pfam" id="PF12697">
    <property type="entry name" value="Abhydrolase_6"/>
    <property type="match status" value="1"/>
</dbReference>
<comment type="caution">
    <text evidence="2">The sequence shown here is derived from an EMBL/GenBank/DDBJ whole genome shotgun (WGS) entry which is preliminary data.</text>
</comment>
<sequence length="317" mass="34218">MQPFTLNLSSDLDITGLSSIPPSPPSPSPPRPLLILLHGGGYSASYFSASASTSIEPLSTALSIPVLSLNRQGYQASTPVPPLSPGQTSLHTQARNFNDIILPALWEEYGEVSGATSIVLAGHSVGGFIAVMVAGMYSSSSSSSGKKYPLSGLCLTGVADKVNPVFETVEPPQPPLDPSGKFVLWPDELRDSWLLMIPSGLADPDFPARHAELNNPAPIQEVSESMARDPEWKSYMKDVEVPVLALVGEFDGLWDTREEVIRKFGERFGKADVETGVVRQGPHCLELSFQWRGAYLKVLGHAVQCAVGYEIQKEEKE</sequence>
<accession>A0A1Y1YT33</accession>
<evidence type="ECO:0000259" key="1">
    <source>
        <dbReference type="Pfam" id="PF12697"/>
    </source>
</evidence>
<dbReference type="Proteomes" id="UP000193144">
    <property type="component" value="Unassembled WGS sequence"/>
</dbReference>
<dbReference type="AlphaFoldDB" id="A0A1Y1YT33"/>